<reference evidence="1 2" key="1">
    <citation type="submission" date="2021-03" db="EMBL/GenBank/DDBJ databases">
        <title>Sequencing the genomes of 1000 actinobacteria strains.</title>
        <authorList>
            <person name="Klenk H.-P."/>
        </authorList>
    </citation>
    <scope>NUCLEOTIDE SEQUENCE [LARGE SCALE GENOMIC DNA]</scope>
    <source>
        <strain evidence="1 2">DSM 16005</strain>
    </source>
</reference>
<gene>
    <name evidence="1" type="ORF">JOF48_000625</name>
</gene>
<evidence type="ECO:0008006" key="3">
    <source>
        <dbReference type="Google" id="ProtNLM"/>
    </source>
</evidence>
<dbReference type="Proteomes" id="UP000711614">
    <property type="component" value="Unassembled WGS sequence"/>
</dbReference>
<dbReference type="EMBL" id="JAGIOI010000001">
    <property type="protein sequence ID" value="MBP2411826.1"/>
    <property type="molecule type" value="Genomic_DNA"/>
</dbReference>
<dbReference type="PROSITE" id="PS51257">
    <property type="entry name" value="PROKAR_LIPOPROTEIN"/>
    <property type="match status" value="1"/>
</dbReference>
<comment type="caution">
    <text evidence="1">The sequence shown here is derived from an EMBL/GenBank/DDBJ whole genome shotgun (WGS) entry which is preliminary data.</text>
</comment>
<accession>A0ABS4YSR5</accession>
<dbReference type="RefSeq" id="WP_209677210.1">
    <property type="nucleotide sequence ID" value="NZ_JAGIOI010000001.1"/>
</dbReference>
<proteinExistence type="predicted"/>
<evidence type="ECO:0000313" key="2">
    <source>
        <dbReference type="Proteomes" id="UP000711614"/>
    </source>
</evidence>
<keyword evidence="2" id="KW-1185">Reference proteome</keyword>
<evidence type="ECO:0000313" key="1">
    <source>
        <dbReference type="EMBL" id="MBP2411826.1"/>
    </source>
</evidence>
<name>A0ABS4YSR5_9MICC</name>
<organism evidence="1 2">
    <name type="scientific">Arthrobacter stackebrandtii</name>
    <dbReference type="NCBI Taxonomy" id="272161"/>
    <lineage>
        <taxon>Bacteria</taxon>
        <taxon>Bacillati</taxon>
        <taxon>Actinomycetota</taxon>
        <taxon>Actinomycetes</taxon>
        <taxon>Micrococcales</taxon>
        <taxon>Micrococcaceae</taxon>
        <taxon>Arthrobacter</taxon>
    </lineage>
</organism>
<protein>
    <recommendedName>
        <fullName evidence="3">MmpS family membrane protein</fullName>
    </recommendedName>
</protein>
<sequence>MKKSFSLPLKQRRTRMSVTLVAALVGVLAMSGCSFVEKQTSDAWSVSYEITVVGEELNRLDDVSYLEAPSRGEDSETVAAGTVATSNVADDPSKAVWSTIALVTATQESSITATPSQGTSASCRILLDETREIASETAPAGEAVTCTATTPEFTKQG</sequence>